<dbReference type="PANTHER" id="PTHR30346:SF0">
    <property type="entry name" value="HCA OPERON TRANSCRIPTIONAL ACTIVATOR HCAR"/>
    <property type="match status" value="1"/>
</dbReference>
<proteinExistence type="inferred from homology"/>
<dbReference type="EMBL" id="JAENGP010000002">
    <property type="protein sequence ID" value="MBK1780162.1"/>
    <property type="molecule type" value="Genomic_DNA"/>
</dbReference>
<dbReference type="InterPro" id="IPR000847">
    <property type="entry name" value="LysR_HTH_N"/>
</dbReference>
<evidence type="ECO:0000313" key="6">
    <source>
        <dbReference type="EMBL" id="MBK1780162.1"/>
    </source>
</evidence>
<comment type="similarity">
    <text evidence="1">Belongs to the LysR transcriptional regulatory family.</text>
</comment>
<accession>A0ABS1EEF4</accession>
<dbReference type="Pfam" id="PF00126">
    <property type="entry name" value="HTH_1"/>
    <property type="match status" value="1"/>
</dbReference>
<dbReference type="Pfam" id="PF03466">
    <property type="entry name" value="LysR_substrate"/>
    <property type="match status" value="1"/>
</dbReference>
<dbReference type="SUPFAM" id="SSF53850">
    <property type="entry name" value="Periplasmic binding protein-like II"/>
    <property type="match status" value="1"/>
</dbReference>
<evidence type="ECO:0000313" key="7">
    <source>
        <dbReference type="Proteomes" id="UP000635316"/>
    </source>
</evidence>
<comment type="caution">
    <text evidence="6">The sequence shown here is derived from an EMBL/GenBank/DDBJ whole genome shotgun (WGS) entry which is preliminary data.</text>
</comment>
<dbReference type="InterPro" id="IPR036388">
    <property type="entry name" value="WH-like_DNA-bd_sf"/>
</dbReference>
<dbReference type="InterPro" id="IPR005119">
    <property type="entry name" value="LysR_subst-bd"/>
</dbReference>
<reference evidence="6 7" key="1">
    <citation type="submission" date="2020-12" db="EMBL/GenBank/DDBJ databases">
        <authorList>
            <person name="Lu T."/>
            <person name="Wang Q."/>
            <person name="Han X."/>
        </authorList>
    </citation>
    <scope>NUCLEOTIDE SEQUENCE [LARGE SCALE GENOMIC DNA]</scope>
    <source>
        <strain evidence="6 7">WQ 585</strain>
    </source>
</reference>
<dbReference type="PANTHER" id="PTHR30346">
    <property type="entry name" value="TRANSCRIPTIONAL DUAL REGULATOR HCAR-RELATED"/>
    <property type="match status" value="1"/>
</dbReference>
<organism evidence="6 7">
    <name type="scientific">Advenella mandrilli</name>
    <dbReference type="NCBI Taxonomy" id="2800330"/>
    <lineage>
        <taxon>Bacteria</taxon>
        <taxon>Pseudomonadati</taxon>
        <taxon>Pseudomonadota</taxon>
        <taxon>Betaproteobacteria</taxon>
        <taxon>Burkholderiales</taxon>
        <taxon>Alcaligenaceae</taxon>
    </lineage>
</organism>
<evidence type="ECO:0000256" key="2">
    <source>
        <dbReference type="ARBA" id="ARBA00023015"/>
    </source>
</evidence>
<dbReference type="SUPFAM" id="SSF46785">
    <property type="entry name" value="Winged helix' DNA-binding domain"/>
    <property type="match status" value="1"/>
</dbReference>
<keyword evidence="3" id="KW-0238">DNA-binding</keyword>
<dbReference type="InterPro" id="IPR036390">
    <property type="entry name" value="WH_DNA-bd_sf"/>
</dbReference>
<dbReference type="Proteomes" id="UP000635316">
    <property type="component" value="Unassembled WGS sequence"/>
</dbReference>
<dbReference type="Gene3D" id="3.40.190.10">
    <property type="entry name" value="Periplasmic binding protein-like II"/>
    <property type="match status" value="2"/>
</dbReference>
<evidence type="ECO:0000259" key="5">
    <source>
        <dbReference type="PROSITE" id="PS50931"/>
    </source>
</evidence>
<feature type="domain" description="HTH lysR-type" evidence="5">
    <location>
        <begin position="1"/>
        <end position="58"/>
    </location>
</feature>
<evidence type="ECO:0000256" key="4">
    <source>
        <dbReference type="ARBA" id="ARBA00023163"/>
    </source>
</evidence>
<keyword evidence="7" id="KW-1185">Reference proteome</keyword>
<evidence type="ECO:0000256" key="3">
    <source>
        <dbReference type="ARBA" id="ARBA00023125"/>
    </source>
</evidence>
<dbReference type="PROSITE" id="PS50931">
    <property type="entry name" value="HTH_LYSR"/>
    <property type="match status" value="1"/>
</dbReference>
<dbReference type="PRINTS" id="PR00039">
    <property type="entry name" value="HTHLYSR"/>
</dbReference>
<evidence type="ECO:0000256" key="1">
    <source>
        <dbReference type="ARBA" id="ARBA00009437"/>
    </source>
</evidence>
<keyword evidence="4" id="KW-0804">Transcription</keyword>
<gene>
    <name evidence="6" type="ORF">JHL22_02925</name>
</gene>
<dbReference type="RefSeq" id="WP_200233604.1">
    <property type="nucleotide sequence ID" value="NZ_JAENGP010000002.1"/>
</dbReference>
<name>A0ABS1EEF4_9BURK</name>
<keyword evidence="2" id="KW-0805">Transcription regulation</keyword>
<protein>
    <submittedName>
        <fullName evidence="6">LysR family transcriptional regulator</fullName>
    </submittedName>
</protein>
<dbReference type="Gene3D" id="1.10.10.10">
    <property type="entry name" value="Winged helix-like DNA-binding domain superfamily/Winged helix DNA-binding domain"/>
    <property type="match status" value="1"/>
</dbReference>
<sequence length="299" mass="34321">MELRHIRYFIAVAEELNFTRAAEKLFTAQPSLSQQIRDLENEIGVKLFSRTKRKVELTKAGEVFLKEARLVLQQANLAIQVTRDSVRKSNRKIKIGFVPSAEVKIFPKIMPFIRQKMPSLNVELKSINTIEQEEALLKGDLDVAFLRQTVEGFKNNLIYQEELVLVMSVEHPLARENEIPVNLLQDQNIIVTDPNFSGALGILTNQYLEENNIKYKKIQNASNMLLTLNLVSMGMGVAILPDYVITLLNPSICFRKIVSPTPPNINLYMSWHDHCEMEEFQYFLSLMEQNFRVSCCGNE</sequence>